<dbReference type="EMBL" id="PVTF01000006">
    <property type="protein sequence ID" value="PRY40509.1"/>
    <property type="molecule type" value="Genomic_DNA"/>
</dbReference>
<proteinExistence type="predicted"/>
<evidence type="ECO:0000313" key="2">
    <source>
        <dbReference type="EMBL" id="PRY40509.1"/>
    </source>
</evidence>
<dbReference type="GO" id="GO:0009307">
    <property type="term" value="P:DNA restriction-modification system"/>
    <property type="evidence" value="ECO:0007669"/>
    <property type="project" value="InterPro"/>
</dbReference>
<protein>
    <submittedName>
        <fullName evidence="2">Restriction endonuclease</fullName>
    </submittedName>
</protein>
<organism evidence="2 3">
    <name type="scientific">Umezawaea tangerina</name>
    <dbReference type="NCBI Taxonomy" id="84725"/>
    <lineage>
        <taxon>Bacteria</taxon>
        <taxon>Bacillati</taxon>
        <taxon>Actinomycetota</taxon>
        <taxon>Actinomycetes</taxon>
        <taxon>Pseudonocardiales</taxon>
        <taxon>Pseudonocardiaceae</taxon>
        <taxon>Umezawaea</taxon>
    </lineage>
</organism>
<dbReference type="Proteomes" id="UP000239494">
    <property type="component" value="Unassembled WGS sequence"/>
</dbReference>
<evidence type="ECO:0000313" key="3">
    <source>
        <dbReference type="Proteomes" id="UP000239494"/>
    </source>
</evidence>
<keyword evidence="2" id="KW-0378">Hydrolase</keyword>
<dbReference type="InterPro" id="IPR007560">
    <property type="entry name" value="Restrct_endonuc_IV_Mrr"/>
</dbReference>
<dbReference type="SUPFAM" id="SSF52980">
    <property type="entry name" value="Restriction endonuclease-like"/>
    <property type="match status" value="1"/>
</dbReference>
<keyword evidence="2" id="KW-0255">Endonuclease</keyword>
<accession>A0A2T0T4F6</accession>
<dbReference type="GO" id="GO:0004519">
    <property type="term" value="F:endonuclease activity"/>
    <property type="evidence" value="ECO:0007669"/>
    <property type="project" value="UniProtKB-KW"/>
</dbReference>
<name>A0A2T0T4F6_9PSEU</name>
<dbReference type="OrthoDB" id="5521926at2"/>
<dbReference type="Pfam" id="PF04471">
    <property type="entry name" value="Mrr_cat"/>
    <property type="match status" value="1"/>
</dbReference>
<feature type="domain" description="Restriction endonuclease type IV Mrr" evidence="1">
    <location>
        <begin position="176"/>
        <end position="277"/>
    </location>
</feature>
<keyword evidence="3" id="KW-1185">Reference proteome</keyword>
<keyword evidence="2" id="KW-0540">Nuclease</keyword>
<sequence length="311" mass="34704">MNMQNAKKIDPNAYNALADALSVIYWNKPPWARYLRGLLKDNLELLTGLDLTGPTTKRENSGELVERLMANESKYQGVAISLMLRVASMDSFPNLNAQEDSADLISKAKDAVAELRKWTKRHQEIAEANERAVAAMAKAAAEASRSRAFTESLSALKDEFLGMHKGTGTPQQRGIELEKFLNALFGLFDLEPRAAYSLANEQIDGAFSFDTDDYILEARWWKKAIGRGHLDVFASKIRRKGKNALGLYASISGFTQDALDTYEDGTPFITIDGMDIMAVLDGRVRLDDLLKRKKRHANETGNCYFPVAEML</sequence>
<gene>
    <name evidence="2" type="ORF">CLV43_106246</name>
</gene>
<dbReference type="GO" id="GO:0003677">
    <property type="term" value="F:DNA binding"/>
    <property type="evidence" value="ECO:0007669"/>
    <property type="project" value="InterPro"/>
</dbReference>
<dbReference type="AlphaFoldDB" id="A0A2T0T4F6"/>
<reference evidence="2 3" key="1">
    <citation type="submission" date="2018-03" db="EMBL/GenBank/DDBJ databases">
        <title>Genomic Encyclopedia of Archaeal and Bacterial Type Strains, Phase II (KMG-II): from individual species to whole genera.</title>
        <authorList>
            <person name="Goeker M."/>
        </authorList>
    </citation>
    <scope>NUCLEOTIDE SEQUENCE [LARGE SCALE GENOMIC DNA]</scope>
    <source>
        <strain evidence="2 3">DSM 44720</strain>
    </source>
</reference>
<dbReference type="InterPro" id="IPR011335">
    <property type="entry name" value="Restrct_endonuc-II-like"/>
</dbReference>
<evidence type="ECO:0000259" key="1">
    <source>
        <dbReference type="Pfam" id="PF04471"/>
    </source>
</evidence>
<comment type="caution">
    <text evidence="2">The sequence shown here is derived from an EMBL/GenBank/DDBJ whole genome shotgun (WGS) entry which is preliminary data.</text>
</comment>